<name>A0A8S4QL16_9NEOP</name>
<organism evidence="1 2">
    <name type="scientific">Pararge aegeria aegeria</name>
    <dbReference type="NCBI Taxonomy" id="348720"/>
    <lineage>
        <taxon>Eukaryota</taxon>
        <taxon>Metazoa</taxon>
        <taxon>Ecdysozoa</taxon>
        <taxon>Arthropoda</taxon>
        <taxon>Hexapoda</taxon>
        <taxon>Insecta</taxon>
        <taxon>Pterygota</taxon>
        <taxon>Neoptera</taxon>
        <taxon>Endopterygota</taxon>
        <taxon>Lepidoptera</taxon>
        <taxon>Glossata</taxon>
        <taxon>Ditrysia</taxon>
        <taxon>Papilionoidea</taxon>
        <taxon>Nymphalidae</taxon>
        <taxon>Satyrinae</taxon>
        <taxon>Satyrini</taxon>
        <taxon>Parargina</taxon>
        <taxon>Pararge</taxon>
    </lineage>
</organism>
<gene>
    <name evidence="1" type="primary">jg15010</name>
    <name evidence="1" type="ORF">PAEG_LOCUS2121</name>
</gene>
<dbReference type="Proteomes" id="UP000838756">
    <property type="component" value="Unassembled WGS sequence"/>
</dbReference>
<accession>A0A8S4QL16</accession>
<dbReference type="AlphaFoldDB" id="A0A8S4QL16"/>
<dbReference type="OrthoDB" id="7463761at2759"/>
<proteinExistence type="predicted"/>
<protein>
    <submittedName>
        <fullName evidence="1">Jg15010 protein</fullName>
    </submittedName>
</protein>
<comment type="caution">
    <text evidence="1">The sequence shown here is derived from an EMBL/GenBank/DDBJ whole genome shotgun (WGS) entry which is preliminary data.</text>
</comment>
<reference evidence="1" key="1">
    <citation type="submission" date="2022-03" db="EMBL/GenBank/DDBJ databases">
        <authorList>
            <person name="Lindestad O."/>
        </authorList>
    </citation>
    <scope>NUCLEOTIDE SEQUENCE</scope>
</reference>
<keyword evidence="2" id="KW-1185">Reference proteome</keyword>
<sequence length="101" mass="11294">MESTGGVRFRVASTIHSKFVFSQNRSDGGRPSDRLLKRAPTCSLRQFEMHDARWSPDRGLAGGSYVRNCKPRRVTTVSKINVHAEYDADGRHMCALPSASR</sequence>
<evidence type="ECO:0000313" key="1">
    <source>
        <dbReference type="EMBL" id="CAH2210210.1"/>
    </source>
</evidence>
<evidence type="ECO:0000313" key="2">
    <source>
        <dbReference type="Proteomes" id="UP000838756"/>
    </source>
</evidence>
<dbReference type="EMBL" id="CAKXAJ010006905">
    <property type="protein sequence ID" value="CAH2210210.1"/>
    <property type="molecule type" value="Genomic_DNA"/>
</dbReference>